<dbReference type="InterPro" id="IPR051536">
    <property type="entry name" value="UDG_Type-4/5"/>
</dbReference>
<dbReference type="AlphaFoldDB" id="A0A252EMB8"/>
<dbReference type="Gene3D" id="3.40.470.10">
    <property type="entry name" value="Uracil-DNA glycosylase-like domain"/>
    <property type="match status" value="1"/>
</dbReference>
<dbReference type="CDD" id="cd10030">
    <property type="entry name" value="UDG-F4_TTUDGA_SPO1dp_like"/>
    <property type="match status" value="1"/>
</dbReference>
<name>A0A252EMB8_9PROT</name>
<keyword evidence="5" id="KW-0408">Iron</keyword>
<dbReference type="RefSeq" id="WP_086896673.1">
    <property type="nucleotide sequence ID" value="NZ_JOOZ01000004.1"/>
</dbReference>
<dbReference type="PANTHER" id="PTHR33693:SF1">
    <property type="entry name" value="TYPE-4 URACIL-DNA GLYCOSYLASE"/>
    <property type="match status" value="1"/>
</dbReference>
<evidence type="ECO:0000256" key="6">
    <source>
        <dbReference type="ARBA" id="ARBA00023014"/>
    </source>
</evidence>
<evidence type="ECO:0000256" key="1">
    <source>
        <dbReference type="ARBA" id="ARBA00022485"/>
    </source>
</evidence>
<organism evidence="10 11">
    <name type="scientific">Acetobacter senegalensis</name>
    <dbReference type="NCBI Taxonomy" id="446692"/>
    <lineage>
        <taxon>Bacteria</taxon>
        <taxon>Pseudomonadati</taxon>
        <taxon>Pseudomonadota</taxon>
        <taxon>Alphaproteobacteria</taxon>
        <taxon>Acetobacterales</taxon>
        <taxon>Acetobacteraceae</taxon>
        <taxon>Acetobacter</taxon>
    </lineage>
</organism>
<evidence type="ECO:0000256" key="7">
    <source>
        <dbReference type="ARBA" id="ARBA00023204"/>
    </source>
</evidence>
<dbReference type="GO" id="GO:0051539">
    <property type="term" value="F:4 iron, 4 sulfur cluster binding"/>
    <property type="evidence" value="ECO:0007669"/>
    <property type="project" value="UniProtKB-KW"/>
</dbReference>
<dbReference type="Proteomes" id="UP000195072">
    <property type="component" value="Unassembled WGS sequence"/>
</dbReference>
<keyword evidence="4" id="KW-0378">Hydrolase</keyword>
<feature type="domain" description="Uracil-DNA glycosylase-like" evidence="9">
    <location>
        <begin position="145"/>
        <end position="295"/>
    </location>
</feature>
<keyword evidence="7" id="KW-0234">DNA repair</keyword>
<dbReference type="InterPro" id="IPR005122">
    <property type="entry name" value="Uracil-DNA_glycosylase-like"/>
</dbReference>
<dbReference type="SUPFAM" id="SSF52141">
    <property type="entry name" value="Uracil-DNA glycosylase-like"/>
    <property type="match status" value="1"/>
</dbReference>
<evidence type="ECO:0000259" key="9">
    <source>
        <dbReference type="SMART" id="SM00986"/>
    </source>
</evidence>
<evidence type="ECO:0000313" key="11">
    <source>
        <dbReference type="Proteomes" id="UP000195072"/>
    </source>
</evidence>
<evidence type="ECO:0000256" key="3">
    <source>
        <dbReference type="ARBA" id="ARBA00022763"/>
    </source>
</evidence>
<keyword evidence="2" id="KW-0479">Metal-binding</keyword>
<accession>A0A252EMB8</accession>
<comment type="caution">
    <text evidence="10">The sequence shown here is derived from an EMBL/GenBank/DDBJ whole genome shotgun (WGS) entry which is preliminary data.</text>
</comment>
<evidence type="ECO:0000256" key="2">
    <source>
        <dbReference type="ARBA" id="ARBA00022723"/>
    </source>
</evidence>
<dbReference type="PANTHER" id="PTHR33693">
    <property type="entry name" value="TYPE-5 URACIL-DNA GLYCOSYLASE"/>
    <property type="match status" value="1"/>
</dbReference>
<dbReference type="GO" id="GO:0097506">
    <property type="term" value="F:deaminated base DNA N-glycosylase activity"/>
    <property type="evidence" value="ECO:0007669"/>
    <property type="project" value="UniProtKB-ARBA"/>
</dbReference>
<keyword evidence="6" id="KW-0411">Iron-sulfur</keyword>
<sequence>MMDGALSLLHLYAEWGVDTAVEDTPLDHRLARLAPLPVLQESGRQSRDHQDHDPHRHSPHPAAGPQARKTPATPAPAPAPAPASAQRSSSSSPVSLSAAGPALLADSIAQARAVAAAATSPDSLKAAVEQFDSCSLRITAMHTLFPEGPMHAPLMIIGEAPDADEDRSGHVFSGLSGTLLDQMLSAIGLARDSLLLATALPWRPPGGRPPTDAERRICQPFLERAIALFAPQRLLLCGRLPAHLLTGTNKALPRRSWQPVSVAGLPAPVPALIMRHPLQLRASPTARKDIWNDLLLVAQMLQQNG</sequence>
<dbReference type="GO" id="GO:0006281">
    <property type="term" value="P:DNA repair"/>
    <property type="evidence" value="ECO:0007669"/>
    <property type="project" value="UniProtKB-KW"/>
</dbReference>
<keyword evidence="3" id="KW-0227">DNA damage</keyword>
<dbReference type="InterPro" id="IPR036895">
    <property type="entry name" value="Uracil-DNA_glycosylase-like_sf"/>
</dbReference>
<dbReference type="SMART" id="SM00986">
    <property type="entry name" value="UDG"/>
    <property type="match status" value="1"/>
</dbReference>
<feature type="region of interest" description="Disordered" evidence="8">
    <location>
        <begin position="37"/>
        <end position="96"/>
    </location>
</feature>
<protein>
    <submittedName>
        <fullName evidence="10">DNA polymerase</fullName>
    </submittedName>
</protein>
<evidence type="ECO:0000256" key="5">
    <source>
        <dbReference type="ARBA" id="ARBA00023004"/>
    </source>
</evidence>
<reference evidence="10 11" key="1">
    <citation type="submission" date="2014-06" db="EMBL/GenBank/DDBJ databases">
        <authorList>
            <person name="Ju J."/>
            <person name="Zhang J."/>
        </authorList>
    </citation>
    <scope>NUCLEOTIDE SEQUENCE [LARGE SCALE GENOMIC DNA]</scope>
    <source>
        <strain evidence="10">DmL_050</strain>
    </source>
</reference>
<dbReference type="SMART" id="SM00987">
    <property type="entry name" value="UreE_C"/>
    <property type="match status" value="1"/>
</dbReference>
<evidence type="ECO:0000313" key="10">
    <source>
        <dbReference type="EMBL" id="OUL67558.1"/>
    </source>
</evidence>
<dbReference type="EMBL" id="JOOZ01000004">
    <property type="protein sequence ID" value="OUL67558.1"/>
    <property type="molecule type" value="Genomic_DNA"/>
</dbReference>
<gene>
    <name evidence="10" type="ORF">HK16_11600</name>
</gene>
<evidence type="ECO:0000256" key="8">
    <source>
        <dbReference type="SAM" id="MobiDB-lite"/>
    </source>
</evidence>
<dbReference type="Pfam" id="PF03167">
    <property type="entry name" value="UDG"/>
    <property type="match status" value="1"/>
</dbReference>
<dbReference type="GO" id="GO:0046872">
    <property type="term" value="F:metal ion binding"/>
    <property type="evidence" value="ECO:0007669"/>
    <property type="project" value="UniProtKB-KW"/>
</dbReference>
<feature type="compositionally biased region" description="Basic and acidic residues" evidence="8">
    <location>
        <begin position="44"/>
        <end position="56"/>
    </location>
</feature>
<feature type="compositionally biased region" description="Low complexity" evidence="8">
    <location>
        <begin position="82"/>
        <end position="96"/>
    </location>
</feature>
<proteinExistence type="predicted"/>
<evidence type="ECO:0000256" key="4">
    <source>
        <dbReference type="ARBA" id="ARBA00022801"/>
    </source>
</evidence>
<keyword evidence="1" id="KW-0004">4Fe-4S</keyword>